<proteinExistence type="predicted"/>
<name>A0A4C1WMW6_EUMVA</name>
<dbReference type="Proteomes" id="UP000299102">
    <property type="component" value="Unassembled WGS sequence"/>
</dbReference>
<evidence type="ECO:0000313" key="2">
    <source>
        <dbReference type="Proteomes" id="UP000299102"/>
    </source>
</evidence>
<dbReference type="AlphaFoldDB" id="A0A4C1WMW6"/>
<gene>
    <name evidence="1" type="ORF">EVAR_37750_1</name>
</gene>
<organism evidence="1 2">
    <name type="scientific">Eumeta variegata</name>
    <name type="common">Bagworm moth</name>
    <name type="synonym">Eumeta japonica</name>
    <dbReference type="NCBI Taxonomy" id="151549"/>
    <lineage>
        <taxon>Eukaryota</taxon>
        <taxon>Metazoa</taxon>
        <taxon>Ecdysozoa</taxon>
        <taxon>Arthropoda</taxon>
        <taxon>Hexapoda</taxon>
        <taxon>Insecta</taxon>
        <taxon>Pterygota</taxon>
        <taxon>Neoptera</taxon>
        <taxon>Endopterygota</taxon>
        <taxon>Lepidoptera</taxon>
        <taxon>Glossata</taxon>
        <taxon>Ditrysia</taxon>
        <taxon>Tineoidea</taxon>
        <taxon>Psychidae</taxon>
        <taxon>Oiketicinae</taxon>
        <taxon>Eumeta</taxon>
    </lineage>
</organism>
<reference evidence="1 2" key="1">
    <citation type="journal article" date="2019" name="Commun. Biol.">
        <title>The bagworm genome reveals a unique fibroin gene that provides high tensile strength.</title>
        <authorList>
            <person name="Kono N."/>
            <person name="Nakamura H."/>
            <person name="Ohtoshi R."/>
            <person name="Tomita M."/>
            <person name="Numata K."/>
            <person name="Arakawa K."/>
        </authorList>
    </citation>
    <scope>NUCLEOTIDE SEQUENCE [LARGE SCALE GENOMIC DNA]</scope>
</reference>
<keyword evidence="2" id="KW-1185">Reference proteome</keyword>
<comment type="caution">
    <text evidence="1">The sequence shown here is derived from an EMBL/GenBank/DDBJ whole genome shotgun (WGS) entry which is preliminary data.</text>
</comment>
<dbReference type="EMBL" id="BGZK01000601">
    <property type="protein sequence ID" value="GBP52363.1"/>
    <property type="molecule type" value="Genomic_DNA"/>
</dbReference>
<accession>A0A4C1WMW6</accession>
<evidence type="ECO:0000313" key="1">
    <source>
        <dbReference type="EMBL" id="GBP52363.1"/>
    </source>
</evidence>
<sequence>MPVAGARFNFQKPHIRSVTNGRTNIHSPKLNKWRTVKAERVYARRRYPPEERKVIQDSHLRQHAGGGAGREIRTRTCVTRDKASRRRARPQRLSARTAYGNGFMCRIYIERHSRAGAPYGRVVEKVNKVLRKSERDSRSIGFVNHN</sequence>
<protein>
    <submittedName>
        <fullName evidence="1">Uncharacterized protein</fullName>
    </submittedName>
</protein>